<dbReference type="PANTHER" id="PTHR30050:SF4">
    <property type="entry name" value="ATP-BINDING PROTEIN RV3427C IN INSERTION SEQUENCE-RELATED"/>
    <property type="match status" value="1"/>
</dbReference>
<accession>A1BEK5</accession>
<reference evidence="2 3" key="1">
    <citation type="submission" date="2006-12" db="EMBL/GenBank/DDBJ databases">
        <title>Complete sequence of Chlorobium phaeobacteroides DSM 266.</title>
        <authorList>
            <consortium name="US DOE Joint Genome Institute"/>
            <person name="Copeland A."/>
            <person name="Lucas S."/>
            <person name="Lapidus A."/>
            <person name="Barry K."/>
            <person name="Detter J.C."/>
            <person name="Glavina del Rio T."/>
            <person name="Hammon N."/>
            <person name="Israni S."/>
            <person name="Pitluck S."/>
            <person name="Goltsman E."/>
            <person name="Schmutz J."/>
            <person name="Larimer F."/>
            <person name="Land M."/>
            <person name="Hauser L."/>
            <person name="Mikhailova N."/>
            <person name="Li T."/>
            <person name="Overmann J."/>
            <person name="Bryant D.A."/>
            <person name="Richardson P."/>
        </authorList>
    </citation>
    <scope>NUCLEOTIDE SEQUENCE [LARGE SCALE GENOMIC DNA]</scope>
    <source>
        <strain evidence="2 3">DSM 266</strain>
    </source>
</reference>
<keyword evidence="3" id="KW-1185">Reference proteome</keyword>
<dbReference type="EMBL" id="CP000492">
    <property type="protein sequence ID" value="ABL64832.1"/>
    <property type="molecule type" value="Genomic_DNA"/>
</dbReference>
<evidence type="ECO:0000313" key="2">
    <source>
        <dbReference type="EMBL" id="ABL64832.1"/>
    </source>
</evidence>
<name>A1BEK5_CHLPD</name>
<dbReference type="GO" id="GO:0006260">
    <property type="term" value="P:DNA replication"/>
    <property type="evidence" value="ECO:0007669"/>
    <property type="project" value="TreeGrafter"/>
</dbReference>
<evidence type="ECO:0000259" key="1">
    <source>
        <dbReference type="Pfam" id="PF01695"/>
    </source>
</evidence>
<dbReference type="KEGG" id="cph:Cpha266_0780"/>
<dbReference type="InterPro" id="IPR027417">
    <property type="entry name" value="P-loop_NTPase"/>
</dbReference>
<dbReference type="Gene3D" id="3.40.50.300">
    <property type="entry name" value="P-loop containing nucleotide triphosphate hydrolases"/>
    <property type="match status" value="1"/>
</dbReference>
<dbReference type="AlphaFoldDB" id="A1BEK5"/>
<dbReference type="PANTHER" id="PTHR30050">
    <property type="entry name" value="CHROMOSOMAL REPLICATION INITIATOR PROTEIN DNAA"/>
    <property type="match status" value="1"/>
</dbReference>
<proteinExistence type="predicted"/>
<dbReference type="STRING" id="290317.Cpha266_0780"/>
<dbReference type="SUPFAM" id="SSF52540">
    <property type="entry name" value="P-loop containing nucleoside triphosphate hydrolases"/>
    <property type="match status" value="1"/>
</dbReference>
<gene>
    <name evidence="2" type="ordered locus">Cpha266_0780</name>
</gene>
<dbReference type="GO" id="GO:0005524">
    <property type="term" value="F:ATP binding"/>
    <property type="evidence" value="ECO:0007669"/>
    <property type="project" value="UniProtKB-KW"/>
</dbReference>
<keyword evidence="2" id="KW-0547">Nucleotide-binding</keyword>
<dbReference type="HOGENOM" id="CLU_062999_8_0_10"/>
<dbReference type="Pfam" id="PF01695">
    <property type="entry name" value="IstB_IS21"/>
    <property type="match status" value="1"/>
</dbReference>
<dbReference type="eggNOG" id="COG1484">
    <property type="taxonomic scope" value="Bacteria"/>
</dbReference>
<feature type="domain" description="IstB-like ATP-binding" evidence="1">
    <location>
        <begin position="11"/>
        <end position="142"/>
    </location>
</feature>
<dbReference type="Proteomes" id="UP000008701">
    <property type="component" value="Chromosome"/>
</dbReference>
<keyword evidence="2" id="KW-0067">ATP-binding</keyword>
<organism evidence="2 3">
    <name type="scientific">Chlorobium phaeobacteroides (strain DSM 266 / SMG 266 / 2430)</name>
    <dbReference type="NCBI Taxonomy" id="290317"/>
    <lineage>
        <taxon>Bacteria</taxon>
        <taxon>Pseudomonadati</taxon>
        <taxon>Chlorobiota</taxon>
        <taxon>Chlorobiia</taxon>
        <taxon>Chlorobiales</taxon>
        <taxon>Chlorobiaceae</taxon>
        <taxon>Chlorobium/Pelodictyon group</taxon>
        <taxon>Chlorobium</taxon>
    </lineage>
</organism>
<sequence length="175" mass="19961">MIPLHQVHYKLTLIGPSGTGKSYLAGGLCHEALNLGYHELFRTMDELIHTIRLKEVTTAAAREFKRIMHARLPVIEDIMMLPLENTVAVGLFQLVNQLHEQASFIITTNKSPKDWAEMLDRLLYKCEVIKLTGKSYRLEHRTTIFEQQQPAEGGATRRKNQLSLQKVVVDHGKMT</sequence>
<dbReference type="InterPro" id="IPR002611">
    <property type="entry name" value="IstB_ATP-bd"/>
</dbReference>
<dbReference type="RefSeq" id="WP_011744660.1">
    <property type="nucleotide sequence ID" value="NC_008639.1"/>
</dbReference>
<evidence type="ECO:0000313" key="3">
    <source>
        <dbReference type="Proteomes" id="UP000008701"/>
    </source>
</evidence>
<protein>
    <submittedName>
        <fullName evidence="2">IstB domain protein ATP-binding protein</fullName>
    </submittedName>
</protein>